<feature type="transmembrane region" description="Helical" evidence="1">
    <location>
        <begin position="93"/>
        <end position="115"/>
    </location>
</feature>
<protein>
    <recommendedName>
        <fullName evidence="4">DUF998 domain-containing protein</fullName>
    </recommendedName>
</protein>
<keyword evidence="1" id="KW-1133">Transmembrane helix</keyword>
<sequence>MLAFGTPSVSISRGRTRGLLWAGIIAPILFAATFMIDGFLKPGYSVDNEAISYLEVGAYGWVQQANFIIFGLLLVVFLVGYMRVMRPILGQGWLYAASVFLILSDIGWIMSGLFIPNTFLGPQFTWPAIMHQIAFDMVFLPLTIGWLILGIKCLFTRGWRGYGIYSLIIGIPLCAFTSIAVINLLDPAAVAGIIGNQNAPHDGIINRVMLLIAPLAWYIISAAIGLRLAKRQPETSTAQPISERA</sequence>
<reference evidence="3" key="1">
    <citation type="submission" date="2018-12" db="EMBL/GenBank/DDBJ databases">
        <title>Tengunoibacter tsumagoiensis gen. nov., sp. nov., Dictyobacter kobayashii sp. nov., D. alpinus sp. nov., and D. joshuensis sp. nov. and description of Dictyobacteraceae fam. nov. within the order Ktedonobacterales isolated from Tengu-no-mugimeshi.</title>
        <authorList>
            <person name="Wang C.M."/>
            <person name="Zheng Y."/>
            <person name="Sakai Y."/>
            <person name="Toyoda A."/>
            <person name="Minakuchi Y."/>
            <person name="Abe K."/>
            <person name="Yokota A."/>
            <person name="Yabe S."/>
        </authorList>
    </citation>
    <scope>NUCLEOTIDE SEQUENCE [LARGE SCALE GENOMIC DNA]</scope>
    <source>
        <strain evidence="3">Uno11</strain>
    </source>
</reference>
<dbReference type="AlphaFoldDB" id="A0A402AQD5"/>
<dbReference type="Pfam" id="PF06197">
    <property type="entry name" value="DUF998"/>
    <property type="match status" value="1"/>
</dbReference>
<keyword evidence="1" id="KW-0812">Transmembrane</keyword>
<evidence type="ECO:0008006" key="4">
    <source>
        <dbReference type="Google" id="ProtNLM"/>
    </source>
</evidence>
<gene>
    <name evidence="2" type="ORF">KDK_51270</name>
</gene>
<organism evidence="2 3">
    <name type="scientific">Dictyobacter kobayashii</name>
    <dbReference type="NCBI Taxonomy" id="2014872"/>
    <lineage>
        <taxon>Bacteria</taxon>
        <taxon>Bacillati</taxon>
        <taxon>Chloroflexota</taxon>
        <taxon>Ktedonobacteria</taxon>
        <taxon>Ktedonobacterales</taxon>
        <taxon>Dictyobacteraceae</taxon>
        <taxon>Dictyobacter</taxon>
    </lineage>
</organism>
<evidence type="ECO:0000313" key="3">
    <source>
        <dbReference type="Proteomes" id="UP000287188"/>
    </source>
</evidence>
<accession>A0A402AQD5</accession>
<feature type="transmembrane region" description="Helical" evidence="1">
    <location>
        <begin position="162"/>
        <end position="184"/>
    </location>
</feature>
<dbReference type="EMBL" id="BIFS01000001">
    <property type="protein sequence ID" value="GCE21327.1"/>
    <property type="molecule type" value="Genomic_DNA"/>
</dbReference>
<feature type="transmembrane region" description="Helical" evidence="1">
    <location>
        <begin position="20"/>
        <end position="40"/>
    </location>
</feature>
<dbReference type="Proteomes" id="UP000287188">
    <property type="component" value="Unassembled WGS sequence"/>
</dbReference>
<dbReference type="RefSeq" id="WP_126552924.1">
    <property type="nucleotide sequence ID" value="NZ_BIFS01000001.1"/>
</dbReference>
<keyword evidence="1" id="KW-0472">Membrane</keyword>
<feature type="transmembrane region" description="Helical" evidence="1">
    <location>
        <begin position="60"/>
        <end position="81"/>
    </location>
</feature>
<feature type="transmembrane region" description="Helical" evidence="1">
    <location>
        <begin position="204"/>
        <end position="226"/>
    </location>
</feature>
<feature type="transmembrane region" description="Helical" evidence="1">
    <location>
        <begin position="135"/>
        <end position="155"/>
    </location>
</feature>
<keyword evidence="3" id="KW-1185">Reference proteome</keyword>
<dbReference type="InterPro" id="IPR009339">
    <property type="entry name" value="DUF998"/>
</dbReference>
<dbReference type="OrthoDB" id="161724at2"/>
<evidence type="ECO:0000256" key="1">
    <source>
        <dbReference type="SAM" id="Phobius"/>
    </source>
</evidence>
<proteinExistence type="predicted"/>
<evidence type="ECO:0000313" key="2">
    <source>
        <dbReference type="EMBL" id="GCE21327.1"/>
    </source>
</evidence>
<comment type="caution">
    <text evidence="2">The sequence shown here is derived from an EMBL/GenBank/DDBJ whole genome shotgun (WGS) entry which is preliminary data.</text>
</comment>
<name>A0A402AQD5_9CHLR</name>